<evidence type="ECO:0000256" key="7">
    <source>
        <dbReference type="ARBA" id="ARBA00022989"/>
    </source>
</evidence>
<dbReference type="OrthoDB" id="9759185at2"/>
<comment type="similarity">
    <text evidence="2">Belongs to the FHIPEP (flagella/HR/invasion proteins export pore) family.</text>
</comment>
<evidence type="ECO:0000256" key="10">
    <source>
        <dbReference type="SAM" id="Phobius"/>
    </source>
</evidence>
<dbReference type="Gene3D" id="1.10.8.540">
    <property type="entry name" value="FHIPEP family, domain 3"/>
    <property type="match status" value="1"/>
</dbReference>
<dbReference type="InterPro" id="IPR001712">
    <property type="entry name" value="T3SS_FHIPEP"/>
</dbReference>
<dbReference type="InterPro" id="IPR025505">
    <property type="entry name" value="FHIPEP_CS"/>
</dbReference>
<organism evidence="11 12">
    <name type="scientific">Chitinimonas arctica</name>
    <dbReference type="NCBI Taxonomy" id="2594795"/>
    <lineage>
        <taxon>Bacteria</taxon>
        <taxon>Pseudomonadati</taxon>
        <taxon>Pseudomonadota</taxon>
        <taxon>Betaproteobacteria</taxon>
        <taxon>Neisseriales</taxon>
        <taxon>Chitinibacteraceae</taxon>
        <taxon>Chitinimonas</taxon>
    </lineage>
</organism>
<proteinExistence type="inferred from homology"/>
<dbReference type="InterPro" id="IPR042196">
    <property type="entry name" value="FHIPEP_4"/>
</dbReference>
<dbReference type="KEGG" id="cari:FNU76_01150"/>
<feature type="transmembrane region" description="Helical" evidence="10">
    <location>
        <begin position="208"/>
        <end position="230"/>
    </location>
</feature>
<keyword evidence="4" id="KW-1003">Cell membrane</keyword>
<keyword evidence="7 10" id="KW-1133">Transmembrane helix</keyword>
<evidence type="ECO:0000256" key="3">
    <source>
        <dbReference type="ARBA" id="ARBA00022448"/>
    </source>
</evidence>
<dbReference type="AlphaFoldDB" id="A0A516SAA0"/>
<keyword evidence="6 10" id="KW-0812">Transmembrane</keyword>
<dbReference type="PRINTS" id="PR00949">
    <property type="entry name" value="TYPE3IMAPROT"/>
</dbReference>
<keyword evidence="12" id="KW-1185">Reference proteome</keyword>
<feature type="transmembrane region" description="Helical" evidence="10">
    <location>
        <begin position="250"/>
        <end position="272"/>
    </location>
</feature>
<name>A0A516SAA0_9NEIS</name>
<dbReference type="NCBIfam" id="NF009363">
    <property type="entry name" value="PRK12720.1"/>
    <property type="match status" value="1"/>
</dbReference>
<dbReference type="InterPro" id="IPR042193">
    <property type="entry name" value="FHIPEP_3"/>
</dbReference>
<keyword evidence="3" id="KW-0813">Transport</keyword>
<evidence type="ECO:0000256" key="5">
    <source>
        <dbReference type="ARBA" id="ARBA00022519"/>
    </source>
</evidence>
<evidence type="ECO:0000256" key="4">
    <source>
        <dbReference type="ARBA" id="ARBA00022475"/>
    </source>
</evidence>
<dbReference type="Proteomes" id="UP000317550">
    <property type="component" value="Chromosome"/>
</dbReference>
<dbReference type="InterPro" id="IPR042194">
    <property type="entry name" value="FHIPEP_1"/>
</dbReference>
<dbReference type="InterPro" id="IPR006302">
    <property type="entry name" value="T3SS_HrcV"/>
</dbReference>
<feature type="transmembrane region" description="Helical" evidence="10">
    <location>
        <begin position="81"/>
        <end position="101"/>
    </location>
</feature>
<evidence type="ECO:0000256" key="6">
    <source>
        <dbReference type="ARBA" id="ARBA00022692"/>
    </source>
</evidence>
<dbReference type="NCBIfam" id="TIGR01399">
    <property type="entry name" value="hrcV"/>
    <property type="match status" value="1"/>
</dbReference>
<feature type="region of interest" description="Disordered" evidence="9">
    <location>
        <begin position="336"/>
        <end position="357"/>
    </location>
</feature>
<keyword evidence="8 10" id="KW-0472">Membrane</keyword>
<evidence type="ECO:0000256" key="1">
    <source>
        <dbReference type="ARBA" id="ARBA00004429"/>
    </source>
</evidence>
<dbReference type="PANTHER" id="PTHR30161:SF3">
    <property type="entry name" value="SECRETION SYSTEM APPARATUS PROTEIN SSAV"/>
    <property type="match status" value="1"/>
</dbReference>
<dbReference type="PANTHER" id="PTHR30161">
    <property type="entry name" value="FLAGELLAR EXPORT PROTEIN, MEMBRANE FLHA SUBUNIT-RELATED"/>
    <property type="match status" value="1"/>
</dbReference>
<feature type="transmembrane region" description="Helical" evidence="10">
    <location>
        <begin position="50"/>
        <end position="69"/>
    </location>
</feature>
<evidence type="ECO:0000256" key="2">
    <source>
        <dbReference type="ARBA" id="ARBA00008835"/>
    </source>
</evidence>
<dbReference type="GO" id="GO:0009306">
    <property type="term" value="P:protein secretion"/>
    <property type="evidence" value="ECO:0007669"/>
    <property type="project" value="InterPro"/>
</dbReference>
<sequence>MTSKCGVGIVKRIRDWLIIAAGRQDVVLAVMLLVAVFMMIVPLPTPLVDVLIAINLTFSIVLLMVAIYLRDPLELSVFPSLLLITTLYRLALTISTSRLILLQHDAGEIVYAFGSFAVGGNLAVGLIVFTIITIVQFIVITKGSERVAEVGARFSLDGMPGKQMSIDGDMRAGVIDAVEAKRLRALVQKESQLYGAMDGAMKFVKGDAIAAIIVILVNILGGVIVGVFQHGMSAGEAATTYAVLSVGDGLIAQIPALLISIAAGIIVTRVPGEQRQNLAKDLSEQIGRQPQSLMISGGVLVIFAIIPGFPAVVFLPLAVMVFAAGWVGVKRRKARGQSADGSPVGEHGEGAEGQMSPGAQPLALHVATDLKSDLLQKAIERLRSEKFDNLGVPLPEIRLHVDPAMEAGHFEIQLYQERILRMEAPPNWLLLDVASTTMPDVKRLDKLPFGGMVLQWMDVTAAQSLASVGIKYYQGEERLVHCMSLTVDRYASEFIGVQETRFLMDAMEGRYGELVKELQRQLPIGRVAEVLQRLVEEGISVRDLRAIFEALIEWAPSEKDPIMLTEYARLGLRRHIISRHRRGREWISAFTIGDHIENLIRDSIRQTAAGAYSALDHQQNQEILGRIRKSLGEDSDNKHTVLLTAIDVRRFLRKIIEREMFATPVLSFQELGDEAELRVLGNIDLIGGGEYAPA</sequence>
<dbReference type="GO" id="GO:0005886">
    <property type="term" value="C:plasma membrane"/>
    <property type="evidence" value="ECO:0007669"/>
    <property type="project" value="UniProtKB-SubCell"/>
</dbReference>
<evidence type="ECO:0000256" key="9">
    <source>
        <dbReference type="SAM" id="MobiDB-lite"/>
    </source>
</evidence>
<comment type="subcellular location">
    <subcellularLocation>
        <location evidence="1">Cell inner membrane</location>
        <topology evidence="1">Multi-pass membrane protein</topology>
    </subcellularLocation>
</comment>
<dbReference type="PROSITE" id="PS00994">
    <property type="entry name" value="FHIPEP"/>
    <property type="match status" value="1"/>
</dbReference>
<evidence type="ECO:0000313" key="12">
    <source>
        <dbReference type="Proteomes" id="UP000317550"/>
    </source>
</evidence>
<dbReference type="Gene3D" id="3.40.30.60">
    <property type="entry name" value="FHIPEP family, domain 1"/>
    <property type="match status" value="1"/>
</dbReference>
<dbReference type="EMBL" id="CP041730">
    <property type="protein sequence ID" value="QDQ25067.1"/>
    <property type="molecule type" value="Genomic_DNA"/>
</dbReference>
<accession>A0A516SAA0</accession>
<feature type="transmembrane region" description="Helical" evidence="10">
    <location>
        <begin position="113"/>
        <end position="139"/>
    </location>
</feature>
<evidence type="ECO:0000313" key="11">
    <source>
        <dbReference type="EMBL" id="QDQ25067.1"/>
    </source>
</evidence>
<protein>
    <submittedName>
        <fullName evidence="11">EscV/YscV/HrcV family type III secretion system export apparatus protein</fullName>
    </submittedName>
</protein>
<gene>
    <name evidence="11" type="ORF">FNU76_01150</name>
</gene>
<dbReference type="Gene3D" id="3.40.50.12790">
    <property type="entry name" value="FHIPEP family, domain 4"/>
    <property type="match status" value="1"/>
</dbReference>
<dbReference type="PIRSF" id="PIRSF005419">
    <property type="entry name" value="FlhA"/>
    <property type="match status" value="1"/>
</dbReference>
<feature type="transmembrane region" description="Helical" evidence="10">
    <location>
        <begin position="293"/>
        <end position="326"/>
    </location>
</feature>
<evidence type="ECO:0000256" key="8">
    <source>
        <dbReference type="ARBA" id="ARBA00023136"/>
    </source>
</evidence>
<reference evidence="12" key="1">
    <citation type="submission" date="2019-07" db="EMBL/GenBank/DDBJ databases">
        <title>Chitinimonas sp. nov., isolated from Ny-Alesund, arctica soil.</title>
        <authorList>
            <person name="Xu Q."/>
            <person name="Peng F."/>
        </authorList>
    </citation>
    <scope>NUCLEOTIDE SEQUENCE [LARGE SCALE GENOMIC DNA]</scope>
    <source>
        <strain evidence="12">R3-44</strain>
    </source>
</reference>
<dbReference type="Pfam" id="PF00771">
    <property type="entry name" value="FHIPEP"/>
    <property type="match status" value="1"/>
</dbReference>
<keyword evidence="5" id="KW-0997">Cell inner membrane</keyword>
<feature type="transmembrane region" description="Helical" evidence="10">
    <location>
        <begin position="26"/>
        <end position="44"/>
    </location>
</feature>